<evidence type="ECO:0000313" key="3">
    <source>
        <dbReference type="Proteomes" id="UP000215355"/>
    </source>
</evidence>
<reference evidence="2 3" key="1">
    <citation type="submission" date="2017-06" db="EMBL/GenBank/DDBJ databases">
        <authorList>
            <consortium name="Pathogen Informatics"/>
        </authorList>
    </citation>
    <scope>NUCLEOTIDE SEQUENCE [LARGE SCALE GENOMIC DNA]</scope>
    <source>
        <strain evidence="2 3">NCTC12149</strain>
    </source>
</reference>
<proteinExistence type="predicted"/>
<protein>
    <recommendedName>
        <fullName evidence="1">Outer membrane protein beta-barrel domain-containing protein</fullName>
    </recommendedName>
</protein>
<dbReference type="Pfam" id="PF14905">
    <property type="entry name" value="OMP_b-brl_3"/>
    <property type="match status" value="1"/>
</dbReference>
<dbReference type="SUPFAM" id="SSF56935">
    <property type="entry name" value="Porins"/>
    <property type="match status" value="1"/>
</dbReference>
<feature type="domain" description="Outer membrane protein beta-barrel" evidence="1">
    <location>
        <begin position="446"/>
        <end position="921"/>
    </location>
</feature>
<dbReference type="AlphaFoldDB" id="A0AAJ4XES3"/>
<dbReference type="Gene3D" id="2.60.40.1120">
    <property type="entry name" value="Carboxypeptidase-like, regulatory domain"/>
    <property type="match status" value="1"/>
</dbReference>
<gene>
    <name evidence="2" type="ORF">SAMEA4412673_03901</name>
</gene>
<dbReference type="SUPFAM" id="SSF49464">
    <property type="entry name" value="Carboxypeptidase regulatory domain-like"/>
    <property type="match status" value="1"/>
</dbReference>
<dbReference type="InterPro" id="IPR041700">
    <property type="entry name" value="OMP_b-brl_3"/>
</dbReference>
<dbReference type="EMBL" id="LT906468">
    <property type="protein sequence ID" value="SNV63812.1"/>
    <property type="molecule type" value="Genomic_DNA"/>
</dbReference>
<dbReference type="KEGG" id="smiz:4412673_03901"/>
<sequence>MDRLLKALLCLCFMAMGITVYGQSGRVVSGMLRDTESRPISGASVRLMTATDTIATSSTNAGFYTFENVKATKFKIRVSSLGFSPFEKEVDFPAGQKEIQIPSFELAVNENQIEEVVIQGVLTVQVKGDTVEYSTKDLKLREGSVAEDALKKLQGVEVDKDGNVTAQGETVTKVRINGKDFFGGDVKTATQNLPANIIEKIQVVDDYGDMANVTGNKSGDSEKIINIQIDPKYNKGFMTTLRAGYGTDDRYQATGMWMGMTNKTQVSILGNLNNVNASLFDFRTIGGGARMRQGGGGRPGGGGGMFGGASGITDVGSIGVNIRHDFSETLKVYGSYSYGRDDNTTLTNSLTSYNMGSDGDNLEQRSDSTANNIVSSHRFEANLEWNISDKDYIKLTPQLGFSGTKSNSHSVGNWFDFVNDRETNDNRVESGNLDAPRFGISGLYNRKLSDKGRNFFMNFNYDNAATTQDYQGVLDRLIEDPNNANTAMVEIYEQTIREVNNKSWNAGASVSYLEPISQNGKIEIQYDFNKNNYNNKQNQDAFDEEGGALPNLDDRILNYHYDQDYSFTTHRVGANYAFENDKVKYSIGAAVQPSLLKGTTSSSDDNAIIDRSNLNWMPIARFEYKFSRQKNLSVNYSGSSTEPNINQILPYAVGNSSTNVVYGNPNLNPEFRHRMMLRYRGGDFQKGNTFFAMINGNLTSDKIVSFVKRENNPTGGVISETRYLNEADPVYNLSSFYHFGKSLKEKTYNLMLMGSVNFNKNIAYTARELSATEGMKNITNNWVFMQGLFFRYNPSENFELNPGVRYSYNYSRSSLGNFNNNVSSWTPTVIGSVNITPTTIFGADLSKTFNNGYGPLTNANPFIINTYIEQKLLKDQRGTIRFQAFDLLNEQTNLSRTVQENMTIDRQTNRLGRYFMLTFTFKLQKFSGIAPTDNDGMPPGMRRPRM</sequence>
<dbReference type="InterPro" id="IPR008969">
    <property type="entry name" value="CarboxyPept-like_regulatory"/>
</dbReference>
<dbReference type="Proteomes" id="UP000215355">
    <property type="component" value="Chromosome 1"/>
</dbReference>
<evidence type="ECO:0000313" key="2">
    <source>
        <dbReference type="EMBL" id="SNV63812.1"/>
    </source>
</evidence>
<dbReference type="RefSeq" id="WP_093099612.1">
    <property type="nucleotide sequence ID" value="NZ_FNGK01000004.1"/>
</dbReference>
<accession>A0AAJ4XES3</accession>
<dbReference type="Pfam" id="PF13620">
    <property type="entry name" value="CarboxypepD_reg"/>
    <property type="match status" value="1"/>
</dbReference>
<name>A0AAJ4XES3_9SPHI</name>
<evidence type="ECO:0000259" key="1">
    <source>
        <dbReference type="Pfam" id="PF14905"/>
    </source>
</evidence>
<organism evidence="2 3">
    <name type="scientific">Sphingobacterium mizutaii</name>
    <dbReference type="NCBI Taxonomy" id="1010"/>
    <lineage>
        <taxon>Bacteria</taxon>
        <taxon>Pseudomonadati</taxon>
        <taxon>Bacteroidota</taxon>
        <taxon>Sphingobacteriia</taxon>
        <taxon>Sphingobacteriales</taxon>
        <taxon>Sphingobacteriaceae</taxon>
        <taxon>Sphingobacterium</taxon>
    </lineage>
</organism>